<keyword evidence="2" id="KW-0472">Membrane</keyword>
<accession>A0A8J7AGP1</accession>
<keyword evidence="2" id="KW-0812">Transmembrane</keyword>
<evidence type="ECO:0000256" key="2">
    <source>
        <dbReference type="SAM" id="Phobius"/>
    </source>
</evidence>
<dbReference type="AlphaFoldDB" id="A0A8J7AGP1"/>
<feature type="region of interest" description="Disordered" evidence="1">
    <location>
        <begin position="1"/>
        <end position="71"/>
    </location>
</feature>
<keyword evidence="4" id="KW-1185">Reference proteome</keyword>
<reference evidence="3" key="1">
    <citation type="submission" date="2020-10" db="EMBL/GenBank/DDBJ databases">
        <authorList>
            <person name="Castelo-Branco R."/>
            <person name="Eusebio N."/>
            <person name="Adriana R."/>
            <person name="Vieira A."/>
            <person name="Brugerolle De Fraissinette N."/>
            <person name="Rezende De Castro R."/>
            <person name="Schneider M.P."/>
            <person name="Vasconcelos V."/>
            <person name="Leao P.N."/>
        </authorList>
    </citation>
    <scope>NUCLEOTIDE SEQUENCE</scope>
    <source>
        <strain evidence="3">LEGE 12446</strain>
    </source>
</reference>
<sequence>MTERDIPDSWSGARAREPDQNTRLSRTEQFGETQPFDVPATGSTSKSVKRRKKNNSVGKDSHSQDTIQASKSSRKLPRWMRSWILWSLLLTLIPGSVAFLAMAMLLKLPAAPNCPSIFWPLASASVRLHCAQLAASKDTVNDLLQAIALVKELPENHPLHAEINRFIEEWSRDILKLADQSFQTGNLEEAIATARKIPEDVAAYKLVDEQIDKWQTIWSKADSIYNNAIAEVRERRWQSAFMLSARMLRVDNQYWAGTKYDQLNRLIATAREDGDKLGKAENLAQSKVVDNLLEAIKLAESIGQESYLYQKAQEAIPVFGRKMLDLAQAKLNQQNADEALDIARQIPESAKLQGETDDFIAIADAKRSAWLGNVSGLEAAIAQAQQIDPSRPVYEEAQQLIARWQLEIEDVAHLEKARILASQGTVNNLTAAIAQAQLIPASNPRGTEARQEMGRWQAQVETIEDQPYLERAEQIAIFDDINSLQAAIAQASQIRRGRALYPEARRKIRTWAGKIQRIEDQPYLDQARELALSGNLTAAISAAQQIASSGRALSGEAQTAIDDWQGQIQTRENWRKAQETAAAGTPEALTEAIRLANRVSNNSILRMDANLAIDQWSQQLLDIARSQGQSDIGRGIQIAKSIPRGSSAYNAAQDQIRTWQEFLNPQPEPSPPAESPEPSPSTTIIGQ</sequence>
<comment type="caution">
    <text evidence="3">The sequence shown here is derived from an EMBL/GenBank/DDBJ whole genome shotgun (WGS) entry which is preliminary data.</text>
</comment>
<gene>
    <name evidence="3" type="ORF">IQ276_30890</name>
</gene>
<organism evidence="3 4">
    <name type="scientific">Desmonostoc muscorum LEGE 12446</name>
    <dbReference type="NCBI Taxonomy" id="1828758"/>
    <lineage>
        <taxon>Bacteria</taxon>
        <taxon>Bacillati</taxon>
        <taxon>Cyanobacteriota</taxon>
        <taxon>Cyanophyceae</taxon>
        <taxon>Nostocales</taxon>
        <taxon>Nostocaceae</taxon>
        <taxon>Desmonostoc</taxon>
    </lineage>
</organism>
<evidence type="ECO:0000256" key="1">
    <source>
        <dbReference type="SAM" id="MobiDB-lite"/>
    </source>
</evidence>
<dbReference type="EMBL" id="JADEXS010000658">
    <property type="protein sequence ID" value="MBE9026668.1"/>
    <property type="molecule type" value="Genomic_DNA"/>
</dbReference>
<feature type="region of interest" description="Disordered" evidence="1">
    <location>
        <begin position="663"/>
        <end position="687"/>
    </location>
</feature>
<proteinExistence type="predicted"/>
<evidence type="ECO:0000313" key="3">
    <source>
        <dbReference type="EMBL" id="MBE9026668.1"/>
    </source>
</evidence>
<dbReference type="RefSeq" id="WP_193922509.1">
    <property type="nucleotide sequence ID" value="NZ_JADEXS020000001.1"/>
</dbReference>
<protein>
    <submittedName>
        <fullName evidence="3">Chromosome segregation ATPase</fullName>
    </submittedName>
</protein>
<feature type="transmembrane region" description="Helical" evidence="2">
    <location>
        <begin position="83"/>
        <end position="106"/>
    </location>
</feature>
<dbReference type="Proteomes" id="UP000622533">
    <property type="component" value="Unassembled WGS sequence"/>
</dbReference>
<keyword evidence="2" id="KW-1133">Transmembrane helix</keyword>
<feature type="compositionally biased region" description="Polar residues" evidence="1">
    <location>
        <begin position="21"/>
        <end position="32"/>
    </location>
</feature>
<feature type="compositionally biased region" description="Pro residues" evidence="1">
    <location>
        <begin position="666"/>
        <end position="679"/>
    </location>
</feature>
<evidence type="ECO:0000313" key="4">
    <source>
        <dbReference type="Proteomes" id="UP000622533"/>
    </source>
</evidence>
<name>A0A8J7AGP1_DESMC</name>